<evidence type="ECO:0000256" key="1">
    <source>
        <dbReference type="ARBA" id="ARBA00004167"/>
    </source>
</evidence>
<dbReference type="OrthoDB" id="630188at2759"/>
<dbReference type="EMBL" id="JAKUCV010006776">
    <property type="protein sequence ID" value="KAJ4825952.1"/>
    <property type="molecule type" value="Genomic_DNA"/>
</dbReference>
<comment type="caution">
    <text evidence="10">The sequence shown here is derived from an EMBL/GenBank/DDBJ whole genome shotgun (WGS) entry which is preliminary data.</text>
</comment>
<dbReference type="InterPro" id="IPR025846">
    <property type="entry name" value="TBL_N"/>
</dbReference>
<dbReference type="InterPro" id="IPR029962">
    <property type="entry name" value="TBL"/>
</dbReference>
<evidence type="ECO:0000256" key="3">
    <source>
        <dbReference type="ARBA" id="ARBA00022692"/>
    </source>
</evidence>
<dbReference type="PANTHER" id="PTHR32285">
    <property type="entry name" value="PROTEIN TRICHOME BIREFRINGENCE-LIKE 9-RELATED"/>
    <property type="match status" value="1"/>
</dbReference>
<organism evidence="10 11">
    <name type="scientific">Turnera subulata</name>
    <dbReference type="NCBI Taxonomy" id="218843"/>
    <lineage>
        <taxon>Eukaryota</taxon>
        <taxon>Viridiplantae</taxon>
        <taxon>Streptophyta</taxon>
        <taxon>Embryophyta</taxon>
        <taxon>Tracheophyta</taxon>
        <taxon>Spermatophyta</taxon>
        <taxon>Magnoliopsida</taxon>
        <taxon>eudicotyledons</taxon>
        <taxon>Gunneridae</taxon>
        <taxon>Pentapetalae</taxon>
        <taxon>rosids</taxon>
        <taxon>fabids</taxon>
        <taxon>Malpighiales</taxon>
        <taxon>Passifloraceae</taxon>
        <taxon>Turnera</taxon>
    </lineage>
</organism>
<protein>
    <submittedName>
        <fullName evidence="10">Protein trichome berefringence-like 7</fullName>
    </submittedName>
</protein>
<keyword evidence="11" id="KW-1185">Reference proteome</keyword>
<evidence type="ECO:0000256" key="7">
    <source>
        <dbReference type="SAM" id="Phobius"/>
    </source>
</evidence>
<accession>A0A9Q0F8W3</accession>
<feature type="domain" description="Trichome birefringence-like C-terminal" evidence="8">
    <location>
        <begin position="152"/>
        <end position="424"/>
    </location>
</feature>
<evidence type="ECO:0000256" key="4">
    <source>
        <dbReference type="ARBA" id="ARBA00022968"/>
    </source>
</evidence>
<dbReference type="GO" id="GO:0016413">
    <property type="term" value="F:O-acetyltransferase activity"/>
    <property type="evidence" value="ECO:0007669"/>
    <property type="project" value="InterPro"/>
</dbReference>
<dbReference type="Proteomes" id="UP001141552">
    <property type="component" value="Unassembled WGS sequence"/>
</dbReference>
<evidence type="ECO:0000256" key="2">
    <source>
        <dbReference type="ARBA" id="ARBA00007727"/>
    </source>
</evidence>
<dbReference type="Pfam" id="PF13839">
    <property type="entry name" value="PC-Esterase"/>
    <property type="match status" value="1"/>
</dbReference>
<feature type="transmembrane region" description="Helical" evidence="7">
    <location>
        <begin position="53"/>
        <end position="77"/>
    </location>
</feature>
<reference evidence="10" key="2">
    <citation type="journal article" date="2023" name="Plants (Basel)">
        <title>Annotation of the Turnera subulata (Passifloraceae) Draft Genome Reveals the S-Locus Evolved after the Divergence of Turneroideae from Passifloroideae in a Stepwise Manner.</title>
        <authorList>
            <person name="Henning P.M."/>
            <person name="Roalson E.H."/>
            <person name="Mir W."/>
            <person name="McCubbin A.G."/>
            <person name="Shore J.S."/>
        </authorList>
    </citation>
    <scope>NUCLEOTIDE SEQUENCE</scope>
    <source>
        <strain evidence="10">F60SS</strain>
    </source>
</reference>
<evidence type="ECO:0000256" key="5">
    <source>
        <dbReference type="ARBA" id="ARBA00022989"/>
    </source>
</evidence>
<proteinExistence type="inferred from homology"/>
<evidence type="ECO:0000259" key="8">
    <source>
        <dbReference type="Pfam" id="PF13839"/>
    </source>
</evidence>
<sequence length="435" mass="49809">MVSTFNRSKSFNPRALGAGAPRSVNFRSLSFVAPRSSSFPSPRVSRSNSLSHWIRVLVAIGSLLSFSMAIAGGYMYVLPSLTQAFQSFGISNSDESMEDCDVFDGNWVVDDGYPLYNASECPFVEQGFNCLGNGRDDKDYVKWRWKPKHCEIPRFNVHDILLRLQNKRIVFVGDSMSRTQWESLICLLMTGVDDKRSVYEVNSNKITKRIRFLAVRFSSFNLTIEFFRSVFLVQQGWIPNHVPRRVRSTLRLDKLDDISDQWVNSDVLIFNTGQWWVPGKLFQMGCYFQVGNSLKLGLSIPAAFRIALDTWASWVTTSVDTNRTRIFFRTFEPSHWSYQPPRRCNVTEHPTSEARGRDRSIYSDIILEVVDNMSVPITVLRVTSMSAFRSDAHVGKWNGNTTVPDCSHWCLPGVPDMWNEIFLSYLLYEPWSSPS</sequence>
<dbReference type="GO" id="GO:0016020">
    <property type="term" value="C:membrane"/>
    <property type="evidence" value="ECO:0007669"/>
    <property type="project" value="UniProtKB-SubCell"/>
</dbReference>
<keyword evidence="3 7" id="KW-0812">Transmembrane</keyword>
<dbReference type="AlphaFoldDB" id="A0A9Q0F8W3"/>
<evidence type="ECO:0000259" key="9">
    <source>
        <dbReference type="Pfam" id="PF14416"/>
    </source>
</evidence>
<dbReference type="PANTHER" id="PTHR32285:SF34">
    <property type="entry name" value="PROTEIN TRICHOME BEREFRINGENCE-LIKE 7"/>
    <property type="match status" value="1"/>
</dbReference>
<comment type="subcellular location">
    <subcellularLocation>
        <location evidence="1">Membrane</location>
        <topology evidence="1">Single-pass membrane protein</topology>
    </subcellularLocation>
</comment>
<keyword evidence="4" id="KW-0735">Signal-anchor</keyword>
<dbReference type="InterPro" id="IPR026057">
    <property type="entry name" value="TBL_C"/>
</dbReference>
<evidence type="ECO:0000313" key="10">
    <source>
        <dbReference type="EMBL" id="KAJ4825952.1"/>
    </source>
</evidence>
<gene>
    <name evidence="10" type="primary">TBL7</name>
    <name evidence="10" type="ORF">Tsubulata_011186</name>
</gene>
<feature type="domain" description="Trichome birefringence-like N-terminal" evidence="9">
    <location>
        <begin position="99"/>
        <end position="151"/>
    </location>
</feature>
<evidence type="ECO:0000256" key="6">
    <source>
        <dbReference type="ARBA" id="ARBA00023136"/>
    </source>
</evidence>
<keyword evidence="6 7" id="KW-0472">Membrane</keyword>
<comment type="similarity">
    <text evidence="2">Belongs to the PC-esterase family. TBL subfamily.</text>
</comment>
<reference evidence="10" key="1">
    <citation type="submission" date="2022-02" db="EMBL/GenBank/DDBJ databases">
        <authorList>
            <person name="Henning P.M."/>
            <person name="McCubbin A.G."/>
            <person name="Shore J.S."/>
        </authorList>
    </citation>
    <scope>NUCLEOTIDE SEQUENCE</scope>
    <source>
        <strain evidence="10">F60SS</strain>
        <tissue evidence="10">Leaves</tissue>
    </source>
</reference>
<dbReference type="Pfam" id="PF14416">
    <property type="entry name" value="PMR5N"/>
    <property type="match status" value="1"/>
</dbReference>
<evidence type="ECO:0000313" key="11">
    <source>
        <dbReference type="Proteomes" id="UP001141552"/>
    </source>
</evidence>
<name>A0A9Q0F8W3_9ROSI</name>
<keyword evidence="5 7" id="KW-1133">Transmembrane helix</keyword>
<dbReference type="GO" id="GO:0005794">
    <property type="term" value="C:Golgi apparatus"/>
    <property type="evidence" value="ECO:0007669"/>
    <property type="project" value="TreeGrafter"/>
</dbReference>